<dbReference type="SUPFAM" id="SSF46894">
    <property type="entry name" value="C-terminal effector domain of the bipartite response regulators"/>
    <property type="match status" value="1"/>
</dbReference>
<gene>
    <name evidence="12" type="ORF">HS1_001415</name>
</gene>
<evidence type="ECO:0000259" key="11">
    <source>
        <dbReference type="PROSITE" id="PS51755"/>
    </source>
</evidence>
<accession>A0A7U4QKV4</accession>
<keyword evidence="3" id="KW-0902">Two-component regulatory system</keyword>
<dbReference type="Pfam" id="PF00486">
    <property type="entry name" value="Trans_reg_C"/>
    <property type="match status" value="1"/>
</dbReference>
<keyword evidence="4" id="KW-0805">Transcription regulation</keyword>
<evidence type="ECO:0000256" key="4">
    <source>
        <dbReference type="ARBA" id="ARBA00023015"/>
    </source>
</evidence>
<dbReference type="GO" id="GO:0006355">
    <property type="term" value="P:regulation of DNA-templated transcription"/>
    <property type="evidence" value="ECO:0007669"/>
    <property type="project" value="InterPro"/>
</dbReference>
<dbReference type="Gene3D" id="1.10.10.10">
    <property type="entry name" value="Winged helix-like DNA-binding domain superfamily/Winged helix DNA-binding domain"/>
    <property type="match status" value="1"/>
</dbReference>
<feature type="domain" description="Response regulatory" evidence="10">
    <location>
        <begin position="20"/>
        <end position="136"/>
    </location>
</feature>
<evidence type="ECO:0000256" key="3">
    <source>
        <dbReference type="ARBA" id="ARBA00023012"/>
    </source>
</evidence>
<keyword evidence="6" id="KW-0804">Transcription</keyword>
<reference evidence="12 13" key="1">
    <citation type="submission" date="2015-10" db="EMBL/GenBank/DDBJ databases">
        <title>Candidatus Desulfofervidus auxilii, a hydrogenotrophic sulfate-reducing bacterium involved in the thermophilic anaerobic oxidation of methane.</title>
        <authorList>
            <person name="Krukenberg V."/>
            <person name="Richter M."/>
            <person name="Wegener G."/>
        </authorList>
    </citation>
    <scope>NUCLEOTIDE SEQUENCE [LARGE SCALE GENOMIC DNA]</scope>
    <source>
        <strain evidence="12 13">HS1</strain>
    </source>
</reference>
<dbReference type="GO" id="GO:0000156">
    <property type="term" value="F:phosphorelay response regulator activity"/>
    <property type="evidence" value="ECO:0007669"/>
    <property type="project" value="TreeGrafter"/>
</dbReference>
<dbReference type="Pfam" id="PF00072">
    <property type="entry name" value="Response_reg"/>
    <property type="match status" value="1"/>
</dbReference>
<dbReference type="AlphaFoldDB" id="A0A7U4QKV4"/>
<dbReference type="InterPro" id="IPR001867">
    <property type="entry name" value="OmpR/PhoB-type_DNA-bd"/>
</dbReference>
<evidence type="ECO:0000256" key="8">
    <source>
        <dbReference type="PROSITE-ProRule" id="PRU00169"/>
    </source>
</evidence>
<evidence type="ECO:0000259" key="10">
    <source>
        <dbReference type="PROSITE" id="PS50110"/>
    </source>
</evidence>
<dbReference type="KEGG" id="daw:HS1_001415"/>
<dbReference type="GO" id="GO:0032993">
    <property type="term" value="C:protein-DNA complex"/>
    <property type="evidence" value="ECO:0007669"/>
    <property type="project" value="TreeGrafter"/>
</dbReference>
<dbReference type="InterPro" id="IPR016032">
    <property type="entry name" value="Sig_transdc_resp-reg_C-effctor"/>
</dbReference>
<evidence type="ECO:0000313" key="12">
    <source>
        <dbReference type="EMBL" id="AMM41217.1"/>
    </source>
</evidence>
<comment type="function">
    <text evidence="7">This protein is a positive regulator for the phosphate regulon. Transcription of this operon is positively regulated by PhoB and PhoR when phosphate is limited.</text>
</comment>
<dbReference type="PROSITE" id="PS50110">
    <property type="entry name" value="RESPONSE_REGULATORY"/>
    <property type="match status" value="1"/>
</dbReference>
<feature type="domain" description="OmpR/PhoB-type" evidence="11">
    <location>
        <begin position="145"/>
        <end position="241"/>
    </location>
</feature>
<keyword evidence="13" id="KW-1185">Reference proteome</keyword>
<dbReference type="PANTHER" id="PTHR48111">
    <property type="entry name" value="REGULATOR OF RPOS"/>
    <property type="match status" value="1"/>
</dbReference>
<dbReference type="SUPFAM" id="SSF52172">
    <property type="entry name" value="CheY-like"/>
    <property type="match status" value="1"/>
</dbReference>
<evidence type="ECO:0000313" key="13">
    <source>
        <dbReference type="Proteomes" id="UP000070560"/>
    </source>
</evidence>
<dbReference type="PROSITE" id="PS51755">
    <property type="entry name" value="OMPR_PHOB"/>
    <property type="match status" value="1"/>
</dbReference>
<evidence type="ECO:0000256" key="7">
    <source>
        <dbReference type="ARBA" id="ARBA00024735"/>
    </source>
</evidence>
<dbReference type="InterPro" id="IPR001789">
    <property type="entry name" value="Sig_transdc_resp-reg_receiver"/>
</dbReference>
<dbReference type="GO" id="GO:0000976">
    <property type="term" value="F:transcription cis-regulatory region binding"/>
    <property type="evidence" value="ECO:0007669"/>
    <property type="project" value="TreeGrafter"/>
</dbReference>
<sequence>MEVYTLTGRVCVLNFLTMATILVIEDDKDIANLIAYHLEKEKYKVVITHDGETGLSLIQKAHPSLILLDLMLPELDGLEVCRMVKTNPSTQNIPIIMVTAKGEEIDKITGFELGADDYIVKPFSPKELVLRIKAVLRRMSSSPEKHFLEADGLVVDVDSYKVTIDGQPAHLTATEFNLLVALMEKRGRVLGREILLQKAWDYSFEGYARTVDVHIKRLRQKLRNKAYLIETVRGVGYRFKE</sequence>
<dbReference type="SMART" id="SM00862">
    <property type="entry name" value="Trans_reg_C"/>
    <property type="match status" value="1"/>
</dbReference>
<protein>
    <recommendedName>
        <fullName evidence="1">Phosphate regulon transcriptional regulatory protein PhoB</fullName>
    </recommendedName>
</protein>
<dbReference type="FunFam" id="3.40.50.2300:FF:000001">
    <property type="entry name" value="DNA-binding response regulator PhoB"/>
    <property type="match status" value="1"/>
</dbReference>
<dbReference type="InterPro" id="IPR039420">
    <property type="entry name" value="WalR-like"/>
</dbReference>
<dbReference type="PANTHER" id="PTHR48111:SF21">
    <property type="entry name" value="DNA-BINDING DUAL MASTER TRANSCRIPTIONAL REGULATOR RPAA"/>
    <property type="match status" value="1"/>
</dbReference>
<evidence type="ECO:0000256" key="2">
    <source>
        <dbReference type="ARBA" id="ARBA00022553"/>
    </source>
</evidence>
<proteinExistence type="predicted"/>
<dbReference type="Proteomes" id="UP000070560">
    <property type="component" value="Chromosome"/>
</dbReference>
<feature type="modified residue" description="4-aspartylphosphate" evidence="8">
    <location>
        <position position="69"/>
    </location>
</feature>
<dbReference type="SMART" id="SM00448">
    <property type="entry name" value="REC"/>
    <property type="match status" value="1"/>
</dbReference>
<dbReference type="EMBL" id="CP013015">
    <property type="protein sequence ID" value="AMM41217.1"/>
    <property type="molecule type" value="Genomic_DNA"/>
</dbReference>
<keyword evidence="5 9" id="KW-0238">DNA-binding</keyword>
<dbReference type="InterPro" id="IPR036388">
    <property type="entry name" value="WH-like_DNA-bd_sf"/>
</dbReference>
<organism evidence="12 13">
    <name type="scientific">Desulfofervidus auxilii</name>
    <dbReference type="NCBI Taxonomy" id="1621989"/>
    <lineage>
        <taxon>Bacteria</taxon>
        <taxon>Pseudomonadati</taxon>
        <taxon>Thermodesulfobacteriota</taxon>
        <taxon>Candidatus Desulfofervidia</taxon>
        <taxon>Candidatus Desulfofervidales</taxon>
        <taxon>Candidatus Desulfofervidaceae</taxon>
        <taxon>Candidatus Desulfofervidus</taxon>
    </lineage>
</organism>
<dbReference type="GO" id="GO:0005829">
    <property type="term" value="C:cytosol"/>
    <property type="evidence" value="ECO:0007669"/>
    <property type="project" value="TreeGrafter"/>
</dbReference>
<dbReference type="CDD" id="cd00383">
    <property type="entry name" value="trans_reg_C"/>
    <property type="match status" value="1"/>
</dbReference>
<evidence type="ECO:0000256" key="5">
    <source>
        <dbReference type="ARBA" id="ARBA00023125"/>
    </source>
</evidence>
<dbReference type="InterPro" id="IPR011006">
    <property type="entry name" value="CheY-like_superfamily"/>
</dbReference>
<name>A0A7U4QKV4_DESA2</name>
<evidence type="ECO:0000256" key="9">
    <source>
        <dbReference type="PROSITE-ProRule" id="PRU01091"/>
    </source>
</evidence>
<dbReference type="Gene3D" id="3.40.50.2300">
    <property type="match status" value="1"/>
</dbReference>
<dbReference type="FunFam" id="1.10.10.10:FF:000018">
    <property type="entry name" value="DNA-binding response regulator ResD"/>
    <property type="match status" value="1"/>
</dbReference>
<feature type="DNA-binding region" description="OmpR/PhoB-type" evidence="9">
    <location>
        <begin position="145"/>
        <end position="241"/>
    </location>
</feature>
<dbReference type="Gene3D" id="6.10.250.690">
    <property type="match status" value="1"/>
</dbReference>
<evidence type="ECO:0000256" key="6">
    <source>
        <dbReference type="ARBA" id="ARBA00023163"/>
    </source>
</evidence>
<evidence type="ECO:0000256" key="1">
    <source>
        <dbReference type="ARBA" id="ARBA00013332"/>
    </source>
</evidence>
<keyword evidence="2 8" id="KW-0597">Phosphoprotein</keyword>